<sequence length="225" mass="25560">MSVSSETTAPVLLRKIRSAAYRFKTFVRSQRFGMSPDAIYDGAFYDGGAFDKTEETARHVVHYLIRTYAPRSVLDIGCGKGSYLRHFADAGCLAVGCEGSIEGIRRVPSPATAFQFDLRRPLRLNRRFSLTMCIEVAEHIPSNASETLVESVCRHAEDVIVFSAAPPSESGTDHINCRPKEFWHGLFLRQGWWPNIEETAQLCAFSRAEGLPQWWREWTHVYRKQ</sequence>
<dbReference type="SUPFAM" id="SSF53335">
    <property type="entry name" value="S-adenosyl-L-methionine-dependent methyltransferases"/>
    <property type="match status" value="1"/>
</dbReference>
<keyword evidence="2" id="KW-1185">Reference proteome</keyword>
<organism evidence="1 2">
    <name type="scientific">Methylosinus sporium</name>
    <dbReference type="NCBI Taxonomy" id="428"/>
    <lineage>
        <taxon>Bacteria</taxon>
        <taxon>Pseudomonadati</taxon>
        <taxon>Pseudomonadota</taxon>
        <taxon>Alphaproteobacteria</taxon>
        <taxon>Hyphomicrobiales</taxon>
        <taxon>Methylocystaceae</taxon>
        <taxon>Methylosinus</taxon>
    </lineage>
</organism>
<reference evidence="1 2" key="1">
    <citation type="journal article" date="2018" name="Appl. Microbiol. Biotechnol.">
        <title>Co-cultivation of the strictly anaerobic methanogen Methanosarcina barkeri with aerobic methanotrophs in an oxygen-limited membrane bioreactor.</title>
        <authorList>
            <person name="In 't Zandt M.H."/>
            <person name="van den Bosch T.J.M."/>
            <person name="Rijkers R."/>
            <person name="van Kessel M.A.H.J."/>
            <person name="Jetten M.S.M."/>
            <person name="Welte C.U."/>
        </authorList>
    </citation>
    <scope>NUCLEOTIDE SEQUENCE [LARGE SCALE GENOMIC DNA]</scope>
    <source>
        <strain evidence="1 2">DSM 17706</strain>
    </source>
</reference>
<gene>
    <name evidence="1" type="ORF">C5689_04595</name>
</gene>
<dbReference type="EMBL" id="PUIV01000004">
    <property type="protein sequence ID" value="PWB95072.1"/>
    <property type="molecule type" value="Genomic_DNA"/>
</dbReference>
<dbReference type="Gene3D" id="3.40.50.150">
    <property type="entry name" value="Vaccinia Virus protein VP39"/>
    <property type="match status" value="1"/>
</dbReference>
<dbReference type="Proteomes" id="UP000245137">
    <property type="component" value="Unassembled WGS sequence"/>
</dbReference>
<dbReference type="RefSeq" id="WP_108916096.1">
    <property type="nucleotide sequence ID" value="NZ_BGJY01000002.1"/>
</dbReference>
<accession>A0A2U1STX3</accession>
<name>A0A2U1STX3_METSR</name>
<dbReference type="Pfam" id="PF13489">
    <property type="entry name" value="Methyltransf_23"/>
    <property type="match status" value="1"/>
</dbReference>
<protein>
    <recommendedName>
        <fullName evidence="3">Class I SAM-dependent methyltransferase</fullName>
    </recommendedName>
</protein>
<evidence type="ECO:0008006" key="3">
    <source>
        <dbReference type="Google" id="ProtNLM"/>
    </source>
</evidence>
<dbReference type="InterPro" id="IPR029063">
    <property type="entry name" value="SAM-dependent_MTases_sf"/>
</dbReference>
<comment type="caution">
    <text evidence="1">The sequence shown here is derived from an EMBL/GenBank/DDBJ whole genome shotgun (WGS) entry which is preliminary data.</text>
</comment>
<dbReference type="AlphaFoldDB" id="A0A2U1STX3"/>
<evidence type="ECO:0000313" key="1">
    <source>
        <dbReference type="EMBL" id="PWB95072.1"/>
    </source>
</evidence>
<dbReference type="OrthoDB" id="9815644at2"/>
<proteinExistence type="predicted"/>
<evidence type="ECO:0000313" key="2">
    <source>
        <dbReference type="Proteomes" id="UP000245137"/>
    </source>
</evidence>